<dbReference type="CDD" id="cd05213">
    <property type="entry name" value="NAD_bind_Glutamyl_tRNA_reduct"/>
    <property type="match status" value="1"/>
</dbReference>
<evidence type="ECO:0000256" key="5">
    <source>
        <dbReference type="ARBA" id="ARBA00023002"/>
    </source>
</evidence>
<dbReference type="SUPFAM" id="SSF69075">
    <property type="entry name" value="Glutamyl tRNA-reductase dimerization domain"/>
    <property type="match status" value="1"/>
</dbReference>
<dbReference type="STRING" id="1945521.A1232T_00356"/>
<evidence type="ECO:0000256" key="14">
    <source>
        <dbReference type="RuleBase" id="RU000584"/>
    </source>
</evidence>
<evidence type="ECO:0000259" key="17">
    <source>
        <dbReference type="Pfam" id="PF05201"/>
    </source>
</evidence>
<feature type="domain" description="Glutamyl-tRNA reductase N-terminal" evidence="17">
    <location>
        <begin position="6"/>
        <end position="181"/>
    </location>
</feature>
<comment type="similarity">
    <text evidence="2 9 14">Belongs to the glutamyl-tRNA reductase family.</text>
</comment>
<dbReference type="EMBL" id="FUGE01000059">
    <property type="protein sequence ID" value="SJM66801.1"/>
    <property type="molecule type" value="Genomic_DNA"/>
</dbReference>
<feature type="binding site" evidence="9 11">
    <location>
        <position position="134"/>
    </location>
    <ligand>
        <name>substrate</name>
    </ligand>
</feature>
<dbReference type="Gene3D" id="3.40.50.720">
    <property type="entry name" value="NAD(P)-binding Rossmann-like Domain"/>
    <property type="match status" value="1"/>
</dbReference>
<dbReference type="PANTHER" id="PTHR43013:SF1">
    <property type="entry name" value="GLUTAMYL-TRNA REDUCTASE"/>
    <property type="match status" value="1"/>
</dbReference>
<dbReference type="GO" id="GO:0019353">
    <property type="term" value="P:protoporphyrinogen IX biosynthetic process from glutamate"/>
    <property type="evidence" value="ECO:0007669"/>
    <property type="project" value="TreeGrafter"/>
</dbReference>
<dbReference type="FunFam" id="3.40.50.720:FF:000031">
    <property type="entry name" value="Glutamyl-tRNA reductase"/>
    <property type="match status" value="1"/>
</dbReference>
<name>A0A1R4GF23_9GAMM</name>
<dbReference type="InterPro" id="IPR036453">
    <property type="entry name" value="GluRdtase_dimer_dom_sf"/>
</dbReference>
<dbReference type="PIRSF" id="PIRSF000445">
    <property type="entry name" value="4pyrrol_synth_GluRdtase"/>
    <property type="match status" value="1"/>
</dbReference>
<feature type="active site" description="Nucleophile" evidence="9 10">
    <location>
        <position position="48"/>
    </location>
</feature>
<evidence type="ECO:0000256" key="9">
    <source>
        <dbReference type="HAMAP-Rule" id="MF_00087"/>
    </source>
</evidence>
<dbReference type="Proteomes" id="UP000188357">
    <property type="component" value="Unassembled WGS sequence"/>
</dbReference>
<reference evidence="18 19" key="1">
    <citation type="submission" date="2017-02" db="EMBL/GenBank/DDBJ databases">
        <authorList>
            <person name="Peterson S.W."/>
        </authorList>
    </citation>
    <scope>NUCLEOTIDE SEQUENCE [LARGE SCALE GENOMIC DNA]</scope>
    <source>
        <strain evidence="18">Psychrobacter_piechaudii</strain>
    </source>
</reference>
<evidence type="ECO:0000259" key="16">
    <source>
        <dbReference type="Pfam" id="PF01488"/>
    </source>
</evidence>
<dbReference type="UniPathway" id="UPA00251">
    <property type="reaction ID" value="UER00316"/>
</dbReference>
<dbReference type="GO" id="GO:0050661">
    <property type="term" value="F:NADP binding"/>
    <property type="evidence" value="ECO:0007669"/>
    <property type="project" value="InterPro"/>
</dbReference>
<sequence>MNLVVIGVNHKTAPVALRERLAFVGGDIQVAQAQLQSSTAGSLIISTCNRTEIYALAPNTQALVYQVPSADSSAPHSQNSPIEPVTTAELTEQLIHWLAGFKSLPIEQVRPYLYEYIDGQALTHLLRVAAGLDSMILGEPQIFGQIKRSVAEAKEYGYLTNQLSWVIEQIYAGAKRVRNETGVGTQAISLGYAASKLVTQIFDKPQDATFLLVAAGEMNRLVAQHIAALGVKRILICNRTPQRAQALAQELQRPGLQIEVHALSELDNLLYQADIVSSCSGSMDMLIDKNMTQRALKKRRYKPMLMVDLAVPRDIDSNVGKLDDVYLYSVDDLQHVIAGNLEKRRQAAVEAELLVSHLVVEIERRFQVRKVGQDIYEYRNTSQQKANIVLQDMLHQLRTTDSSPEEMMIELTRRLTQTLSHAPSSLMRRVAHDGNSEMLDVIIEGLKEAYRKK</sequence>
<evidence type="ECO:0000313" key="19">
    <source>
        <dbReference type="Proteomes" id="UP000188357"/>
    </source>
</evidence>
<evidence type="ECO:0000256" key="3">
    <source>
        <dbReference type="ARBA" id="ARBA00012970"/>
    </source>
</evidence>
<comment type="subunit">
    <text evidence="9">Homodimer.</text>
</comment>
<evidence type="ECO:0000256" key="11">
    <source>
        <dbReference type="PIRSR" id="PIRSR000445-2"/>
    </source>
</evidence>
<keyword evidence="6 9" id="KW-0627">Porphyrin biosynthesis</keyword>
<keyword evidence="4 9" id="KW-0521">NADP</keyword>
<evidence type="ECO:0000259" key="15">
    <source>
        <dbReference type="Pfam" id="PF00745"/>
    </source>
</evidence>
<evidence type="ECO:0000256" key="12">
    <source>
        <dbReference type="PIRSR" id="PIRSR000445-3"/>
    </source>
</evidence>
<dbReference type="SUPFAM" id="SSF51735">
    <property type="entry name" value="NAD(P)-binding Rossmann-fold domains"/>
    <property type="match status" value="1"/>
</dbReference>
<dbReference type="Pfam" id="PF01488">
    <property type="entry name" value="Shikimate_DH"/>
    <property type="match status" value="1"/>
</dbReference>
<dbReference type="NCBIfam" id="TIGR01035">
    <property type="entry name" value="hemA"/>
    <property type="match status" value="1"/>
</dbReference>
<dbReference type="InterPro" id="IPR036291">
    <property type="entry name" value="NAD(P)-bd_dom_sf"/>
</dbReference>
<dbReference type="Pfam" id="PF00745">
    <property type="entry name" value="GlutR_dimer"/>
    <property type="match status" value="1"/>
</dbReference>
<dbReference type="InterPro" id="IPR015895">
    <property type="entry name" value="4pyrrol_synth_GluRdtase_N"/>
</dbReference>
<dbReference type="Pfam" id="PF05201">
    <property type="entry name" value="GlutR_N"/>
    <property type="match status" value="1"/>
</dbReference>
<keyword evidence="19" id="KW-1185">Reference proteome</keyword>
<dbReference type="GO" id="GO:0008883">
    <property type="term" value="F:glutamyl-tRNA reductase activity"/>
    <property type="evidence" value="ECO:0007669"/>
    <property type="project" value="UniProtKB-UniRule"/>
</dbReference>
<dbReference type="InterPro" id="IPR006151">
    <property type="entry name" value="Shikm_DH/Glu-tRNA_Rdtase"/>
</dbReference>
<feature type="binding site" evidence="9 11">
    <location>
        <begin position="139"/>
        <end position="141"/>
    </location>
    <ligand>
        <name>substrate</name>
    </ligand>
</feature>
<evidence type="ECO:0000256" key="7">
    <source>
        <dbReference type="ARBA" id="ARBA00047464"/>
    </source>
</evidence>
<dbReference type="EC" id="1.2.1.70" evidence="3 9"/>
<comment type="pathway">
    <text evidence="1 9 14">Porphyrin-containing compound metabolism; protoporphyrin-IX biosynthesis; 5-aminolevulinate from L-glutamyl-tRNA(Glu): step 1/2.</text>
</comment>
<keyword evidence="5 9" id="KW-0560">Oxidoreductase</keyword>
<dbReference type="InterPro" id="IPR036343">
    <property type="entry name" value="GluRdtase_N_sf"/>
</dbReference>
<gene>
    <name evidence="9 18" type="primary">hemA</name>
    <name evidence="18" type="ORF">A1232T_00356</name>
</gene>
<evidence type="ECO:0000256" key="10">
    <source>
        <dbReference type="PIRSR" id="PIRSR000445-1"/>
    </source>
</evidence>
<dbReference type="HAMAP" id="MF_00087">
    <property type="entry name" value="Glu_tRNA_reductase"/>
    <property type="match status" value="1"/>
</dbReference>
<dbReference type="InterPro" id="IPR015896">
    <property type="entry name" value="4pyrrol_synth_GluRdtase_dimer"/>
</dbReference>
<evidence type="ECO:0000256" key="2">
    <source>
        <dbReference type="ARBA" id="ARBA00005916"/>
    </source>
</evidence>
<comment type="miscellaneous">
    <text evidence="9">During catalysis, the active site Cys acts as a nucleophile attacking the alpha-carbonyl group of tRNA-bound glutamate with the formation of a thioester intermediate between enzyme and glutamate, and the concomitant release of tRNA(Glu). The thioester intermediate is finally reduced by direct hydride transfer from NADPH, to form the product GSA.</text>
</comment>
<evidence type="ECO:0000256" key="4">
    <source>
        <dbReference type="ARBA" id="ARBA00022857"/>
    </source>
</evidence>
<feature type="binding site" evidence="9 11">
    <location>
        <begin position="47"/>
        <end position="50"/>
    </location>
    <ligand>
        <name>substrate</name>
    </ligand>
</feature>
<feature type="binding site" evidence="9 12">
    <location>
        <begin position="214"/>
        <end position="219"/>
    </location>
    <ligand>
        <name>NADP(+)</name>
        <dbReference type="ChEBI" id="CHEBI:58349"/>
    </ligand>
</feature>
<dbReference type="SUPFAM" id="SSF69742">
    <property type="entry name" value="Glutamyl tRNA-reductase catalytic, N-terminal domain"/>
    <property type="match status" value="1"/>
</dbReference>
<feature type="site" description="Important for activity" evidence="9 13">
    <location>
        <position position="124"/>
    </location>
</feature>
<dbReference type="OrthoDB" id="110209at2"/>
<evidence type="ECO:0000256" key="13">
    <source>
        <dbReference type="PIRSR" id="PIRSR000445-4"/>
    </source>
</evidence>
<evidence type="ECO:0000313" key="18">
    <source>
        <dbReference type="EMBL" id="SJM66801.1"/>
    </source>
</evidence>
<feature type="binding site" evidence="9 11">
    <location>
        <position position="145"/>
    </location>
    <ligand>
        <name>substrate</name>
    </ligand>
</feature>
<dbReference type="PANTHER" id="PTHR43013">
    <property type="entry name" value="GLUTAMYL-TRNA REDUCTASE"/>
    <property type="match status" value="1"/>
</dbReference>
<comment type="domain">
    <text evidence="9">Possesses an unusual extended V-shaped dimeric structure with each monomer consisting of three distinct domains arranged along a curved 'spinal' alpha-helix. The N-terminal catalytic domain specifically recognizes the glutamate moiety of the substrate. The second domain is the NADPH-binding domain, and the third C-terminal domain is responsible for dimerization.</text>
</comment>
<evidence type="ECO:0000256" key="8">
    <source>
        <dbReference type="ARBA" id="ARBA00068659"/>
    </source>
</evidence>
<comment type="function">
    <text evidence="9">Catalyzes the NADPH-dependent reduction of glutamyl-tRNA(Glu) to glutamate 1-semialdehyde (GSA).</text>
</comment>
<dbReference type="Gene3D" id="3.30.460.30">
    <property type="entry name" value="Glutamyl-tRNA reductase, N-terminal domain"/>
    <property type="match status" value="1"/>
</dbReference>
<accession>A0A1R4GF23</accession>
<evidence type="ECO:0000256" key="1">
    <source>
        <dbReference type="ARBA" id="ARBA00005059"/>
    </source>
</evidence>
<evidence type="ECO:0000256" key="6">
    <source>
        <dbReference type="ARBA" id="ARBA00023244"/>
    </source>
</evidence>
<dbReference type="RefSeq" id="WP_077450207.1">
    <property type="nucleotide sequence ID" value="NZ_FUGE01000059.1"/>
</dbReference>
<comment type="catalytic activity">
    <reaction evidence="7 9 14">
        <text>(S)-4-amino-5-oxopentanoate + tRNA(Glu) + NADP(+) = L-glutamyl-tRNA(Glu) + NADPH + H(+)</text>
        <dbReference type="Rhea" id="RHEA:12344"/>
        <dbReference type="Rhea" id="RHEA-COMP:9663"/>
        <dbReference type="Rhea" id="RHEA-COMP:9680"/>
        <dbReference type="ChEBI" id="CHEBI:15378"/>
        <dbReference type="ChEBI" id="CHEBI:57501"/>
        <dbReference type="ChEBI" id="CHEBI:57783"/>
        <dbReference type="ChEBI" id="CHEBI:58349"/>
        <dbReference type="ChEBI" id="CHEBI:78442"/>
        <dbReference type="ChEBI" id="CHEBI:78520"/>
        <dbReference type="EC" id="1.2.1.70"/>
    </reaction>
</comment>
<proteinExistence type="inferred from homology"/>
<dbReference type="AlphaFoldDB" id="A0A1R4GF23"/>
<feature type="domain" description="Quinate/shikimate 5-dehydrogenase/glutamyl-tRNA reductase" evidence="16">
    <location>
        <begin position="197"/>
        <end position="336"/>
    </location>
</feature>
<feature type="domain" description="Tetrapyrrole biosynthesis glutamyl-tRNA reductase dimerisation" evidence="15">
    <location>
        <begin position="350"/>
        <end position="442"/>
    </location>
</feature>
<protein>
    <recommendedName>
        <fullName evidence="8 9">Glutamyl-tRNA reductase</fullName>
        <shortName evidence="9">GluTR</shortName>
        <ecNumber evidence="3 9">1.2.1.70</ecNumber>
    </recommendedName>
</protein>
<dbReference type="InterPro" id="IPR000343">
    <property type="entry name" value="4pyrrol_synth_GluRdtase"/>
</dbReference>
<dbReference type="FunFam" id="3.30.460.30:FF:000001">
    <property type="entry name" value="Glutamyl-tRNA reductase"/>
    <property type="match status" value="1"/>
</dbReference>
<organism evidence="18 19">
    <name type="scientific">Psychrobacter piechaudii</name>
    <dbReference type="NCBI Taxonomy" id="1945521"/>
    <lineage>
        <taxon>Bacteria</taxon>
        <taxon>Pseudomonadati</taxon>
        <taxon>Pseudomonadota</taxon>
        <taxon>Gammaproteobacteria</taxon>
        <taxon>Moraxellales</taxon>
        <taxon>Moraxellaceae</taxon>
        <taxon>Psychrobacter</taxon>
    </lineage>
</organism>